<evidence type="ECO:0000313" key="4">
    <source>
        <dbReference type="EMBL" id="CAF0795079.1"/>
    </source>
</evidence>
<evidence type="ECO:0000256" key="1">
    <source>
        <dbReference type="ARBA" id="ARBA00022737"/>
    </source>
</evidence>
<dbReference type="PANTHER" id="PTHR24104:SF25">
    <property type="entry name" value="PROTEIN LIN-41"/>
    <property type="match status" value="1"/>
</dbReference>
<dbReference type="Pfam" id="PF08450">
    <property type="entry name" value="SGL"/>
    <property type="match status" value="1"/>
</dbReference>
<dbReference type="InterPro" id="IPR011042">
    <property type="entry name" value="6-blade_b-propeller_TolB-like"/>
</dbReference>
<dbReference type="Gene3D" id="2.120.10.30">
    <property type="entry name" value="TolB, C-terminal domain"/>
    <property type="match status" value="1"/>
</dbReference>
<evidence type="ECO:0000256" key="2">
    <source>
        <dbReference type="PROSITE-ProRule" id="PRU00504"/>
    </source>
</evidence>
<accession>A0A819QEH0</accession>
<dbReference type="PROSITE" id="PS51125">
    <property type="entry name" value="NHL"/>
    <property type="match status" value="1"/>
</dbReference>
<dbReference type="GO" id="GO:0043161">
    <property type="term" value="P:proteasome-mediated ubiquitin-dependent protein catabolic process"/>
    <property type="evidence" value="ECO:0007669"/>
    <property type="project" value="TreeGrafter"/>
</dbReference>
<proteinExistence type="predicted"/>
<dbReference type="Pfam" id="PF01436">
    <property type="entry name" value="NHL"/>
    <property type="match status" value="2"/>
</dbReference>
<keyword evidence="1" id="KW-0677">Repeat</keyword>
<name>A0A819QEH0_9BILA</name>
<dbReference type="Proteomes" id="UP000663868">
    <property type="component" value="Unassembled WGS sequence"/>
</dbReference>
<evidence type="ECO:0000313" key="6">
    <source>
        <dbReference type="Proteomes" id="UP000663868"/>
    </source>
</evidence>
<gene>
    <name evidence="4" type="ORF">IZO911_LOCUS6619</name>
    <name evidence="5" type="ORF">KXQ929_LOCUS30465</name>
</gene>
<dbReference type="InterPro" id="IPR001258">
    <property type="entry name" value="NHL_repeat"/>
</dbReference>
<dbReference type="EMBL" id="CAJOBB010003316">
    <property type="protein sequence ID" value="CAF4033885.1"/>
    <property type="molecule type" value="Genomic_DNA"/>
</dbReference>
<evidence type="ECO:0000313" key="5">
    <source>
        <dbReference type="EMBL" id="CAF4033885.1"/>
    </source>
</evidence>
<dbReference type="GO" id="GO:0008270">
    <property type="term" value="F:zinc ion binding"/>
    <property type="evidence" value="ECO:0007669"/>
    <property type="project" value="UniProtKB-KW"/>
</dbReference>
<dbReference type="GO" id="GO:0061630">
    <property type="term" value="F:ubiquitin protein ligase activity"/>
    <property type="evidence" value="ECO:0007669"/>
    <property type="project" value="TreeGrafter"/>
</dbReference>
<dbReference type="EMBL" id="CAJNOE010000041">
    <property type="protein sequence ID" value="CAF0795079.1"/>
    <property type="molecule type" value="Genomic_DNA"/>
</dbReference>
<protein>
    <recommendedName>
        <fullName evidence="3">SMP-30/Gluconolactonase/LRE-like region domain-containing protein</fullName>
    </recommendedName>
</protein>
<comment type="caution">
    <text evidence="5">The sequence shown here is derived from an EMBL/GenBank/DDBJ whole genome shotgun (WGS) entry which is preliminary data.</text>
</comment>
<dbReference type="Proteomes" id="UP000663860">
    <property type="component" value="Unassembled WGS sequence"/>
</dbReference>
<feature type="repeat" description="NHL" evidence="2">
    <location>
        <begin position="296"/>
        <end position="327"/>
    </location>
</feature>
<dbReference type="CDD" id="cd05819">
    <property type="entry name" value="NHL"/>
    <property type="match status" value="1"/>
</dbReference>
<evidence type="ECO:0000259" key="3">
    <source>
        <dbReference type="Pfam" id="PF08450"/>
    </source>
</evidence>
<reference evidence="5" key="1">
    <citation type="submission" date="2021-02" db="EMBL/GenBank/DDBJ databases">
        <authorList>
            <person name="Nowell W R."/>
        </authorList>
    </citation>
    <scope>NUCLEOTIDE SEQUENCE</scope>
</reference>
<sequence length="329" mass="36778">MLETTSITTGISITTEITIGSLETTTNDRLVFPINAKWKQNGVTIAGGHKNGNGLNQLYAPTGIYVDDDERVVYIADMMNNRVVQWKFHATSGEIIADENGIDELSLPTDVTVDKKNDSLIICENGGKRVVRWSRRNRRKQGIIMDDITCLSVVMDNNGDLYVSTYDGNNVKRWREGDTTWTTVAGGDVEGNDLNKLYVAGFLFIDQTYSIYVSDMVNNRVMKWSEGIEYGYVAAGISIHGTDLNQLHNPTGVLVDRFDSVYVADSENHRITRWISGGIEGEIILGGNGPGIQTNQLYEPYDISFDRQGNLYIVDRSNHRIQKFELDSS</sequence>
<feature type="domain" description="SMP-30/Gluconolactonase/LRE-like region" evidence="3">
    <location>
        <begin position="56"/>
        <end position="165"/>
    </location>
</feature>
<dbReference type="Gene3D" id="2.40.10.500">
    <property type="match status" value="2"/>
</dbReference>
<dbReference type="SUPFAM" id="SSF101898">
    <property type="entry name" value="NHL repeat"/>
    <property type="match status" value="1"/>
</dbReference>
<dbReference type="AlphaFoldDB" id="A0A819QEH0"/>
<dbReference type="GO" id="GO:0000209">
    <property type="term" value="P:protein polyubiquitination"/>
    <property type="evidence" value="ECO:0007669"/>
    <property type="project" value="TreeGrafter"/>
</dbReference>
<organism evidence="5 6">
    <name type="scientific">Adineta steineri</name>
    <dbReference type="NCBI Taxonomy" id="433720"/>
    <lineage>
        <taxon>Eukaryota</taxon>
        <taxon>Metazoa</taxon>
        <taxon>Spiralia</taxon>
        <taxon>Gnathifera</taxon>
        <taxon>Rotifera</taxon>
        <taxon>Eurotatoria</taxon>
        <taxon>Bdelloidea</taxon>
        <taxon>Adinetida</taxon>
        <taxon>Adinetidae</taxon>
        <taxon>Adineta</taxon>
    </lineage>
</organism>
<dbReference type="InterPro" id="IPR050952">
    <property type="entry name" value="TRIM-NHL_E3_ligases"/>
</dbReference>
<dbReference type="PANTHER" id="PTHR24104">
    <property type="entry name" value="E3 UBIQUITIN-PROTEIN LIGASE NHLRC1-RELATED"/>
    <property type="match status" value="1"/>
</dbReference>
<dbReference type="InterPro" id="IPR013658">
    <property type="entry name" value="SGL"/>
</dbReference>